<accession>A0ABW5EB68</accession>
<dbReference type="RefSeq" id="WP_265720749.1">
    <property type="nucleotide sequence ID" value="NZ_JAPIVK010000005.1"/>
</dbReference>
<evidence type="ECO:0000313" key="1">
    <source>
        <dbReference type="EMBL" id="MFD2310667.1"/>
    </source>
</evidence>
<sequence>MKEIETLMAEFKAEDEYIEEIQLRAKRYWRERKWPQNPEAWLRKAEVQIPNDITRLPPNLREEFEMLFRTQLRHAKHCLANGDADGLTVAIMLLDTNCETVRTNIRLHREASYSALQSDKGDKGAQARWGNRGELNKKIKELAQRQDDWGSLPTAELWPLLYAWLDENRLNPSETTGKTTDKSRIIWDGNPSGISYKTFKNQISAHRQQQNKK</sequence>
<proteinExistence type="predicted"/>
<organism evidence="1 2">
    <name type="scientific">Microbulbifer halophilus</name>
    <dbReference type="NCBI Taxonomy" id="453963"/>
    <lineage>
        <taxon>Bacteria</taxon>
        <taxon>Pseudomonadati</taxon>
        <taxon>Pseudomonadota</taxon>
        <taxon>Gammaproteobacteria</taxon>
        <taxon>Cellvibrionales</taxon>
        <taxon>Microbulbiferaceae</taxon>
        <taxon>Microbulbifer</taxon>
    </lineage>
</organism>
<gene>
    <name evidence="1" type="ORF">ACFSKX_09590</name>
</gene>
<reference evidence="2" key="1">
    <citation type="journal article" date="2019" name="Int. J. Syst. Evol. Microbiol.">
        <title>The Global Catalogue of Microorganisms (GCM) 10K type strain sequencing project: providing services to taxonomists for standard genome sequencing and annotation.</title>
        <authorList>
            <consortium name="The Broad Institute Genomics Platform"/>
            <consortium name="The Broad Institute Genome Sequencing Center for Infectious Disease"/>
            <person name="Wu L."/>
            <person name="Ma J."/>
        </authorList>
    </citation>
    <scope>NUCLEOTIDE SEQUENCE [LARGE SCALE GENOMIC DNA]</scope>
    <source>
        <strain evidence="2">KCTC 12848</strain>
    </source>
</reference>
<comment type="caution">
    <text evidence="1">The sequence shown here is derived from an EMBL/GenBank/DDBJ whole genome shotgun (WGS) entry which is preliminary data.</text>
</comment>
<evidence type="ECO:0000313" key="2">
    <source>
        <dbReference type="Proteomes" id="UP001597425"/>
    </source>
</evidence>
<protein>
    <submittedName>
        <fullName evidence="1">Uncharacterized protein</fullName>
    </submittedName>
</protein>
<dbReference type="Proteomes" id="UP001597425">
    <property type="component" value="Unassembled WGS sequence"/>
</dbReference>
<keyword evidence="2" id="KW-1185">Reference proteome</keyword>
<dbReference type="EMBL" id="JBHUJD010000010">
    <property type="protein sequence ID" value="MFD2310667.1"/>
    <property type="molecule type" value="Genomic_DNA"/>
</dbReference>
<name>A0ABW5EB68_9GAMM</name>